<dbReference type="KEGG" id="qsa:O6P43_030560"/>
<evidence type="ECO:0000256" key="4">
    <source>
        <dbReference type="ARBA" id="ARBA00022741"/>
    </source>
</evidence>
<evidence type="ECO:0000259" key="9">
    <source>
        <dbReference type="PROSITE" id="PS50815"/>
    </source>
</evidence>
<dbReference type="GO" id="GO:0005524">
    <property type="term" value="F:ATP binding"/>
    <property type="evidence" value="ECO:0007669"/>
    <property type="project" value="UniProtKB-KW"/>
</dbReference>
<dbReference type="FunFam" id="1.20.1560.10:FF:000003">
    <property type="entry name" value="ABC transporter C family member 10"/>
    <property type="match status" value="1"/>
</dbReference>
<evidence type="ECO:0000259" key="10">
    <source>
        <dbReference type="PROSITE" id="PS50929"/>
    </source>
</evidence>
<dbReference type="GO" id="GO:0140359">
    <property type="term" value="F:ABC-type transporter activity"/>
    <property type="evidence" value="ECO:0007669"/>
    <property type="project" value="InterPro"/>
</dbReference>
<feature type="transmembrane region" description="Helical" evidence="8">
    <location>
        <begin position="127"/>
        <end position="150"/>
    </location>
</feature>
<dbReference type="InterPro" id="IPR044746">
    <property type="entry name" value="ABCC_6TM_D1"/>
</dbReference>
<dbReference type="InterPro" id="IPR036640">
    <property type="entry name" value="ABC1_TM_sf"/>
</dbReference>
<dbReference type="PROSITE" id="PS50815">
    <property type="entry name" value="HORMA"/>
    <property type="match status" value="1"/>
</dbReference>
<keyword evidence="6 8" id="KW-1133">Transmembrane helix</keyword>
<comment type="subcellular location">
    <subcellularLocation>
        <location evidence="1">Membrane</location>
        <topology evidence="1">Multi-pass membrane protein</topology>
    </subcellularLocation>
</comment>
<dbReference type="AlphaFoldDB" id="A0AAD7P8B6"/>
<evidence type="ECO:0000256" key="8">
    <source>
        <dbReference type="SAM" id="Phobius"/>
    </source>
</evidence>
<dbReference type="GO" id="GO:0016020">
    <property type="term" value="C:membrane"/>
    <property type="evidence" value="ECO:0007669"/>
    <property type="project" value="UniProtKB-SubCell"/>
</dbReference>
<feature type="transmembrane region" description="Helical" evidence="8">
    <location>
        <begin position="349"/>
        <end position="374"/>
    </location>
</feature>
<dbReference type="PANTHER" id="PTHR24223">
    <property type="entry name" value="ATP-BINDING CASSETTE SUB-FAMILY C"/>
    <property type="match status" value="1"/>
</dbReference>
<keyword evidence="4" id="KW-0547">Nucleotide-binding</keyword>
<organism evidence="11 12">
    <name type="scientific">Quillaja saponaria</name>
    <name type="common">Soap bark tree</name>
    <dbReference type="NCBI Taxonomy" id="32244"/>
    <lineage>
        <taxon>Eukaryota</taxon>
        <taxon>Viridiplantae</taxon>
        <taxon>Streptophyta</taxon>
        <taxon>Embryophyta</taxon>
        <taxon>Tracheophyta</taxon>
        <taxon>Spermatophyta</taxon>
        <taxon>Magnoliopsida</taxon>
        <taxon>eudicotyledons</taxon>
        <taxon>Gunneridae</taxon>
        <taxon>Pentapetalae</taxon>
        <taxon>rosids</taxon>
        <taxon>fabids</taxon>
        <taxon>Fabales</taxon>
        <taxon>Quillajaceae</taxon>
        <taxon>Quillaja</taxon>
    </lineage>
</organism>
<evidence type="ECO:0000256" key="3">
    <source>
        <dbReference type="ARBA" id="ARBA00022692"/>
    </source>
</evidence>
<dbReference type="Gene3D" id="1.20.1560.10">
    <property type="entry name" value="ABC transporter type 1, transmembrane domain"/>
    <property type="match status" value="1"/>
</dbReference>
<feature type="transmembrane region" description="Helical" evidence="8">
    <location>
        <begin position="267"/>
        <end position="285"/>
    </location>
</feature>
<dbReference type="PROSITE" id="PS50929">
    <property type="entry name" value="ABC_TM1F"/>
    <property type="match status" value="1"/>
</dbReference>
<evidence type="ECO:0000256" key="7">
    <source>
        <dbReference type="ARBA" id="ARBA00023136"/>
    </source>
</evidence>
<feature type="domain" description="HORMA" evidence="9">
    <location>
        <begin position="447"/>
        <end position="514"/>
    </location>
</feature>
<dbReference type="SUPFAM" id="SSF90123">
    <property type="entry name" value="ABC transporter transmembrane region"/>
    <property type="match status" value="1"/>
</dbReference>
<feature type="domain" description="ABC transmembrane type-1" evidence="10">
    <location>
        <begin position="127"/>
        <end position="374"/>
    </location>
</feature>
<keyword evidence="3 8" id="KW-0812">Transmembrane</keyword>
<dbReference type="InterPro" id="IPR003511">
    <property type="entry name" value="HORMA_dom"/>
</dbReference>
<dbReference type="PANTHER" id="PTHR24223:SF222">
    <property type="entry name" value="OS01G0902100 PROTEIN"/>
    <property type="match status" value="1"/>
</dbReference>
<evidence type="ECO:0000313" key="11">
    <source>
        <dbReference type="EMBL" id="KAJ7945509.1"/>
    </source>
</evidence>
<accession>A0AAD7P8B6</accession>
<gene>
    <name evidence="11" type="ORF">O6P43_030560</name>
</gene>
<sequence>MLYSIFRMKFAYLVYRGVFGLASLFLQDDTQNDLEESLLQKNQLHSSEVCEEFINAGTWSHLTFQWLNPIFRRGRSQKIELSHIPSVPESEKAEKASLILEESLRKENINLPKAIIHAVGKSLSINAAFAVSGVNVFASYVGPVLIASFINLLLGKHDGSRVHYGLILASAFFFSKTVESLTQRQWYFGAQRIGIRVRTALVVLIYKNSLSIKHTAPNSSRTINLVNADVERIGDFCWHVHGIWLLPIQVLLALVILYINLGAVPSVTAVSATILVMVCNTPLVHMQKGLQSKIMTAKDSRIKVTSETLKSTRVLKMQSWESSFLKKLLQLRETEVSWLRKHFYSCSAVAFLLWASPSLVSVVTFGACILDALQVPAKTAFMLKDFPTAWMIAFGKLMFSFLRDSSKINEAFSAFSDSGTEGIDPFSETEQRLQKQSLKTLSLFVVLQKLSVSSLGTLLSANSILYNRGVYPEESSVKVNKYGHPKLVTQDEGVRTIIRNLNAQLSEWLEAGKL</sequence>
<evidence type="ECO:0000256" key="6">
    <source>
        <dbReference type="ARBA" id="ARBA00022989"/>
    </source>
</evidence>
<dbReference type="SUPFAM" id="SSF56019">
    <property type="entry name" value="The spindle assembly checkpoint protein mad2"/>
    <property type="match status" value="1"/>
</dbReference>
<dbReference type="Proteomes" id="UP001163823">
    <property type="component" value="Chromosome 13"/>
</dbReference>
<dbReference type="InterPro" id="IPR011527">
    <property type="entry name" value="ABC1_TM_dom"/>
</dbReference>
<keyword evidence="2" id="KW-0813">Transport</keyword>
<evidence type="ECO:0000256" key="2">
    <source>
        <dbReference type="ARBA" id="ARBA00022448"/>
    </source>
</evidence>
<proteinExistence type="predicted"/>
<evidence type="ECO:0000313" key="12">
    <source>
        <dbReference type="Proteomes" id="UP001163823"/>
    </source>
</evidence>
<dbReference type="InterPro" id="IPR036570">
    <property type="entry name" value="HORMA_dom_sf"/>
</dbReference>
<evidence type="ECO:0000256" key="1">
    <source>
        <dbReference type="ARBA" id="ARBA00004141"/>
    </source>
</evidence>
<dbReference type="Pfam" id="PF00664">
    <property type="entry name" value="ABC_membrane"/>
    <property type="match status" value="1"/>
</dbReference>
<feature type="transmembrane region" description="Helical" evidence="8">
    <location>
        <begin position="242"/>
        <end position="261"/>
    </location>
</feature>
<keyword evidence="7 8" id="KW-0472">Membrane</keyword>
<reference evidence="11" key="1">
    <citation type="journal article" date="2023" name="Science">
        <title>Elucidation of the pathway for biosynthesis of saponin adjuvants from the soapbark tree.</title>
        <authorList>
            <person name="Reed J."/>
            <person name="Orme A."/>
            <person name="El-Demerdash A."/>
            <person name="Owen C."/>
            <person name="Martin L.B.B."/>
            <person name="Misra R.C."/>
            <person name="Kikuchi S."/>
            <person name="Rejzek M."/>
            <person name="Martin A.C."/>
            <person name="Harkess A."/>
            <person name="Leebens-Mack J."/>
            <person name="Louveau T."/>
            <person name="Stephenson M.J."/>
            <person name="Osbourn A."/>
        </authorList>
    </citation>
    <scope>NUCLEOTIDE SEQUENCE</scope>
    <source>
        <strain evidence="11">S10</strain>
    </source>
</reference>
<keyword evidence="5" id="KW-0067">ATP-binding</keyword>
<dbReference type="EMBL" id="JARAOO010000013">
    <property type="protein sequence ID" value="KAJ7945509.1"/>
    <property type="molecule type" value="Genomic_DNA"/>
</dbReference>
<evidence type="ECO:0000256" key="5">
    <source>
        <dbReference type="ARBA" id="ARBA00022840"/>
    </source>
</evidence>
<protein>
    <submittedName>
        <fullName evidence="11">ABC transporter C family member 3</fullName>
    </submittedName>
</protein>
<dbReference type="InterPro" id="IPR050173">
    <property type="entry name" value="ABC_transporter_C-like"/>
</dbReference>
<comment type="caution">
    <text evidence="11">The sequence shown here is derived from an EMBL/GenBank/DDBJ whole genome shotgun (WGS) entry which is preliminary data.</text>
</comment>
<dbReference type="Gene3D" id="3.30.900.10">
    <property type="entry name" value="HORMA domain"/>
    <property type="match status" value="1"/>
</dbReference>
<name>A0AAD7P8B6_QUISA</name>
<dbReference type="CDD" id="cd18579">
    <property type="entry name" value="ABC_6TM_ABCC_D1"/>
    <property type="match status" value="1"/>
</dbReference>
<keyword evidence="12" id="KW-1185">Reference proteome</keyword>